<comment type="caution">
    <text evidence="9">The sequence shown here is derived from an EMBL/GenBank/DDBJ whole genome shotgun (WGS) entry which is preliminary data.</text>
</comment>
<keyword evidence="3" id="KW-0813">Transport</keyword>
<dbReference type="PANTHER" id="PTHR30472:SF25">
    <property type="entry name" value="ABC TRANSPORTER PERMEASE PROTEIN MJ0876-RELATED"/>
    <property type="match status" value="1"/>
</dbReference>
<dbReference type="PANTHER" id="PTHR30472">
    <property type="entry name" value="FERRIC ENTEROBACTIN TRANSPORT SYSTEM PERMEASE PROTEIN"/>
    <property type="match status" value="1"/>
</dbReference>
<dbReference type="Gene3D" id="1.10.3470.10">
    <property type="entry name" value="ABC transporter involved in vitamin B12 uptake, BtuC"/>
    <property type="match status" value="1"/>
</dbReference>
<keyword evidence="6 8" id="KW-1133">Transmembrane helix</keyword>
<dbReference type="OrthoDB" id="9055647at2"/>
<evidence type="ECO:0000256" key="2">
    <source>
        <dbReference type="ARBA" id="ARBA00007935"/>
    </source>
</evidence>
<accession>A0A5C8Z4S6</accession>
<evidence type="ECO:0000313" key="10">
    <source>
        <dbReference type="Proteomes" id="UP000321764"/>
    </source>
</evidence>
<organism evidence="9 10">
    <name type="scientific">Reinekea thalattae</name>
    <dbReference type="NCBI Taxonomy" id="2593301"/>
    <lineage>
        <taxon>Bacteria</taxon>
        <taxon>Pseudomonadati</taxon>
        <taxon>Pseudomonadota</taxon>
        <taxon>Gammaproteobacteria</taxon>
        <taxon>Oceanospirillales</taxon>
        <taxon>Saccharospirillaceae</taxon>
        <taxon>Reinekea</taxon>
    </lineage>
</organism>
<gene>
    <name evidence="9" type="ORF">FME95_10850</name>
</gene>
<keyword evidence="5 8" id="KW-0812">Transmembrane</keyword>
<keyword evidence="10" id="KW-1185">Reference proteome</keyword>
<protein>
    <submittedName>
        <fullName evidence="9">Iron ABC transporter permease</fullName>
    </submittedName>
</protein>
<evidence type="ECO:0000256" key="1">
    <source>
        <dbReference type="ARBA" id="ARBA00004651"/>
    </source>
</evidence>
<feature type="transmembrane region" description="Helical" evidence="8">
    <location>
        <begin position="174"/>
        <end position="195"/>
    </location>
</feature>
<dbReference type="FunFam" id="1.10.3470.10:FF:000001">
    <property type="entry name" value="Vitamin B12 ABC transporter permease BtuC"/>
    <property type="match status" value="1"/>
</dbReference>
<feature type="transmembrane region" description="Helical" evidence="8">
    <location>
        <begin position="264"/>
        <end position="291"/>
    </location>
</feature>
<dbReference type="Pfam" id="PF01032">
    <property type="entry name" value="FecCD"/>
    <property type="match status" value="1"/>
</dbReference>
<evidence type="ECO:0000313" key="9">
    <source>
        <dbReference type="EMBL" id="TXR51916.1"/>
    </source>
</evidence>
<reference evidence="9 10" key="1">
    <citation type="submission" date="2019-07" db="EMBL/GenBank/DDBJ databases">
        <title>Reinekea sp. strain SSH23 genome sequencing and assembly.</title>
        <authorList>
            <person name="Kim I."/>
        </authorList>
    </citation>
    <scope>NUCLEOTIDE SEQUENCE [LARGE SCALE GENOMIC DNA]</scope>
    <source>
        <strain evidence="9 10">SSH23</strain>
    </source>
</reference>
<dbReference type="GO" id="GO:0022857">
    <property type="term" value="F:transmembrane transporter activity"/>
    <property type="evidence" value="ECO:0007669"/>
    <property type="project" value="InterPro"/>
</dbReference>
<dbReference type="CDD" id="cd06550">
    <property type="entry name" value="TM_ABC_iron-siderophores_like"/>
    <property type="match status" value="1"/>
</dbReference>
<comment type="subcellular location">
    <subcellularLocation>
        <location evidence="1">Cell membrane</location>
        <topology evidence="1">Multi-pass membrane protein</topology>
    </subcellularLocation>
</comment>
<feature type="transmembrane region" description="Helical" evidence="8">
    <location>
        <begin position="334"/>
        <end position="352"/>
    </location>
</feature>
<dbReference type="Proteomes" id="UP000321764">
    <property type="component" value="Unassembled WGS sequence"/>
</dbReference>
<feature type="transmembrane region" description="Helical" evidence="8">
    <location>
        <begin position="21"/>
        <end position="39"/>
    </location>
</feature>
<keyword evidence="7 8" id="KW-0472">Membrane</keyword>
<feature type="transmembrane region" description="Helical" evidence="8">
    <location>
        <begin position="303"/>
        <end position="322"/>
    </location>
</feature>
<evidence type="ECO:0000256" key="4">
    <source>
        <dbReference type="ARBA" id="ARBA00022475"/>
    </source>
</evidence>
<feature type="transmembrane region" description="Helical" evidence="8">
    <location>
        <begin position="80"/>
        <end position="100"/>
    </location>
</feature>
<dbReference type="InterPro" id="IPR000522">
    <property type="entry name" value="ABC_transptr_permease_BtuC"/>
</dbReference>
<proteinExistence type="inferred from homology"/>
<dbReference type="EMBL" id="VKAD01000002">
    <property type="protein sequence ID" value="TXR51916.1"/>
    <property type="molecule type" value="Genomic_DNA"/>
</dbReference>
<feature type="transmembrane region" description="Helical" evidence="8">
    <location>
        <begin position="109"/>
        <end position="131"/>
    </location>
</feature>
<feature type="transmembrane region" description="Helical" evidence="8">
    <location>
        <begin position="143"/>
        <end position="162"/>
    </location>
</feature>
<name>A0A5C8Z4S6_9GAMM</name>
<dbReference type="InterPro" id="IPR037294">
    <property type="entry name" value="ABC_BtuC-like"/>
</dbReference>
<comment type="similarity">
    <text evidence="2">Belongs to the binding-protein-dependent transport system permease family. FecCD subfamily.</text>
</comment>
<dbReference type="GO" id="GO:0033214">
    <property type="term" value="P:siderophore-iron import into cell"/>
    <property type="evidence" value="ECO:0007669"/>
    <property type="project" value="TreeGrafter"/>
</dbReference>
<dbReference type="AlphaFoldDB" id="A0A5C8Z4S6"/>
<evidence type="ECO:0000256" key="3">
    <source>
        <dbReference type="ARBA" id="ARBA00022448"/>
    </source>
</evidence>
<dbReference type="SUPFAM" id="SSF81345">
    <property type="entry name" value="ABC transporter involved in vitamin B12 uptake, BtuC"/>
    <property type="match status" value="1"/>
</dbReference>
<evidence type="ECO:0000256" key="8">
    <source>
        <dbReference type="SAM" id="Phobius"/>
    </source>
</evidence>
<dbReference type="GO" id="GO:0005886">
    <property type="term" value="C:plasma membrane"/>
    <property type="evidence" value="ECO:0007669"/>
    <property type="project" value="UniProtKB-SubCell"/>
</dbReference>
<evidence type="ECO:0000256" key="5">
    <source>
        <dbReference type="ARBA" id="ARBA00022692"/>
    </source>
</evidence>
<evidence type="ECO:0000256" key="6">
    <source>
        <dbReference type="ARBA" id="ARBA00022989"/>
    </source>
</evidence>
<keyword evidence="4" id="KW-1003">Cell membrane</keyword>
<feature type="transmembrane region" description="Helical" evidence="8">
    <location>
        <begin position="215"/>
        <end position="234"/>
    </location>
</feature>
<evidence type="ECO:0000256" key="7">
    <source>
        <dbReference type="ARBA" id="ARBA00023136"/>
    </source>
</evidence>
<sequence>MTVYTGKLVKNKRESAARYSIGGLCLAIIFCTGVSVGVGPMPLSIVESFQAILTRFFSFNNELPQYAIVVVESIRLPRTLLGLVVGATLAVSGAAIQGLFRNPLADPGLIGVSSGAALAAVASIVLAGSILKPVFDLFGSYTLSIMAFLGGLGTTCVVAWIATSRFGTSITTMLLAGIAINIACGSGIGILTYLADDTMLRTLTFWQMGSLGGATWTDLSITSLMCMVTLICILRYSKQLNALLLGESEARHLGVNVDAVKFRIILLVALGVGAAVAVSGMIGFVGLVVPHIVRMSLGPDHRYLLPASALLGGLFLVLADMLSRTLIAPAELPIGLITAIIGGPFFIALIALRSNRGAL</sequence>